<reference evidence="2" key="2">
    <citation type="submission" date="2020-06" db="EMBL/GenBank/DDBJ databases">
        <authorList>
            <person name="Sheffer M."/>
        </authorList>
    </citation>
    <scope>NUCLEOTIDE SEQUENCE</scope>
</reference>
<comment type="caution">
    <text evidence="2">The sequence shown here is derived from an EMBL/GenBank/DDBJ whole genome shotgun (WGS) entry which is preliminary data.</text>
</comment>
<name>A0A8T0EY56_ARGBR</name>
<gene>
    <name evidence="2" type="ORF">HNY73_012878</name>
</gene>
<accession>A0A8T0EY56</accession>
<evidence type="ECO:0000313" key="3">
    <source>
        <dbReference type="Proteomes" id="UP000807504"/>
    </source>
</evidence>
<dbReference type="AlphaFoldDB" id="A0A8T0EY56"/>
<feature type="compositionally biased region" description="Polar residues" evidence="1">
    <location>
        <begin position="27"/>
        <end position="41"/>
    </location>
</feature>
<proteinExistence type="predicted"/>
<evidence type="ECO:0000256" key="1">
    <source>
        <dbReference type="SAM" id="MobiDB-lite"/>
    </source>
</evidence>
<sequence>MAKKEHVVRTEAVILLNGNLRVLLNVHSSPKNSKPNRTVNASALKRDPLRNKVALPPTPKLIRIDAEEGDVNEVGWSRKGSVPGEGHLANSDEFESRASPFSVQREKP</sequence>
<feature type="region of interest" description="Disordered" evidence="1">
    <location>
        <begin position="27"/>
        <end position="54"/>
    </location>
</feature>
<keyword evidence="3" id="KW-1185">Reference proteome</keyword>
<reference evidence="2" key="1">
    <citation type="journal article" date="2020" name="bioRxiv">
        <title>Chromosome-level reference genome of the European wasp spider Argiope bruennichi: a resource for studies on range expansion and evolutionary adaptation.</title>
        <authorList>
            <person name="Sheffer M.M."/>
            <person name="Hoppe A."/>
            <person name="Krehenwinkel H."/>
            <person name="Uhl G."/>
            <person name="Kuss A.W."/>
            <person name="Jensen L."/>
            <person name="Jensen C."/>
            <person name="Gillespie R.G."/>
            <person name="Hoff K.J."/>
            <person name="Prost S."/>
        </authorList>
    </citation>
    <scope>NUCLEOTIDE SEQUENCE</scope>
</reference>
<feature type="region of interest" description="Disordered" evidence="1">
    <location>
        <begin position="74"/>
        <end position="108"/>
    </location>
</feature>
<dbReference type="EMBL" id="JABXBU010001863">
    <property type="protein sequence ID" value="KAF8782614.1"/>
    <property type="molecule type" value="Genomic_DNA"/>
</dbReference>
<protein>
    <submittedName>
        <fullName evidence="2">Uncharacterized protein</fullName>
    </submittedName>
</protein>
<evidence type="ECO:0000313" key="2">
    <source>
        <dbReference type="EMBL" id="KAF8782614.1"/>
    </source>
</evidence>
<organism evidence="2 3">
    <name type="scientific">Argiope bruennichi</name>
    <name type="common">Wasp spider</name>
    <name type="synonym">Aranea bruennichi</name>
    <dbReference type="NCBI Taxonomy" id="94029"/>
    <lineage>
        <taxon>Eukaryota</taxon>
        <taxon>Metazoa</taxon>
        <taxon>Ecdysozoa</taxon>
        <taxon>Arthropoda</taxon>
        <taxon>Chelicerata</taxon>
        <taxon>Arachnida</taxon>
        <taxon>Araneae</taxon>
        <taxon>Araneomorphae</taxon>
        <taxon>Entelegynae</taxon>
        <taxon>Araneoidea</taxon>
        <taxon>Araneidae</taxon>
        <taxon>Argiope</taxon>
    </lineage>
</organism>
<dbReference type="Proteomes" id="UP000807504">
    <property type="component" value="Unassembled WGS sequence"/>
</dbReference>